<dbReference type="AlphaFoldDB" id="A0A1N7MQK1"/>
<accession>A0A1N7MQK1</accession>
<sequence length="111" mass="12856">MDTQPRKIRYENKQSESFRRVYANAAFVQPNPYNDIVISFCEEFIPPNVMSSQIFTDNVWYSEYEKKDPNELTVVREFNCSVTIPRDVAIELARLILRVTNAGNEESGEDG</sequence>
<proteinExistence type="predicted"/>
<reference evidence="2" key="1">
    <citation type="submission" date="2017-01" db="EMBL/GenBank/DDBJ databases">
        <authorList>
            <person name="Varghese N."/>
            <person name="Submissions S."/>
        </authorList>
    </citation>
    <scope>NUCLEOTIDE SEQUENCE [LARGE SCALE GENOMIC DNA]</scope>
    <source>
        <strain evidence="2">DSM 16176</strain>
    </source>
</reference>
<dbReference type="EMBL" id="FTOO01000006">
    <property type="protein sequence ID" value="SIS88139.1"/>
    <property type="molecule type" value="Genomic_DNA"/>
</dbReference>
<protein>
    <submittedName>
        <fullName evidence="1">Uncharacterized protein</fullName>
    </submittedName>
</protein>
<name>A0A1N7MQK1_9BACL</name>
<gene>
    <name evidence="1" type="ORF">SAMN05421799_10618</name>
</gene>
<evidence type="ECO:0000313" key="1">
    <source>
        <dbReference type="EMBL" id="SIS88139.1"/>
    </source>
</evidence>
<dbReference type="STRING" id="252246.SAMN05421799_10618"/>
<keyword evidence="2" id="KW-1185">Reference proteome</keyword>
<dbReference type="Proteomes" id="UP000186156">
    <property type="component" value="Unassembled WGS sequence"/>
</dbReference>
<evidence type="ECO:0000313" key="2">
    <source>
        <dbReference type="Proteomes" id="UP000186156"/>
    </source>
</evidence>
<organism evidence="1 2">
    <name type="scientific">Alicyclobacillus vulcanalis</name>
    <dbReference type="NCBI Taxonomy" id="252246"/>
    <lineage>
        <taxon>Bacteria</taxon>
        <taxon>Bacillati</taxon>
        <taxon>Bacillota</taxon>
        <taxon>Bacilli</taxon>
        <taxon>Bacillales</taxon>
        <taxon>Alicyclobacillaceae</taxon>
        <taxon>Alicyclobacillus</taxon>
    </lineage>
</organism>